<reference evidence="1 2" key="1">
    <citation type="journal article" date="2016" name="Mol. Biol. Evol.">
        <title>Comparative Genomics of Early-Diverging Mushroom-Forming Fungi Provides Insights into the Origins of Lignocellulose Decay Capabilities.</title>
        <authorList>
            <person name="Nagy L.G."/>
            <person name="Riley R."/>
            <person name="Tritt A."/>
            <person name="Adam C."/>
            <person name="Daum C."/>
            <person name="Floudas D."/>
            <person name="Sun H."/>
            <person name="Yadav J.S."/>
            <person name="Pangilinan J."/>
            <person name="Larsson K.H."/>
            <person name="Matsuura K."/>
            <person name="Barry K."/>
            <person name="Labutti K."/>
            <person name="Kuo R."/>
            <person name="Ohm R.A."/>
            <person name="Bhattacharya S.S."/>
            <person name="Shirouzu T."/>
            <person name="Yoshinaga Y."/>
            <person name="Martin F.M."/>
            <person name="Grigoriev I.V."/>
            <person name="Hibbett D.S."/>
        </authorList>
    </citation>
    <scope>NUCLEOTIDE SEQUENCE [LARGE SCALE GENOMIC DNA]</scope>
    <source>
        <strain evidence="1 2">TUFC12733</strain>
    </source>
</reference>
<proteinExistence type="predicted"/>
<dbReference type="EMBL" id="KV417388">
    <property type="protein sequence ID" value="KZO89515.1"/>
    <property type="molecule type" value="Genomic_DNA"/>
</dbReference>
<keyword evidence="2" id="KW-1185">Reference proteome</keyword>
<dbReference type="OrthoDB" id="338970at2759"/>
<protein>
    <submittedName>
        <fullName evidence="1">Uncharacterized protein</fullName>
    </submittedName>
</protein>
<dbReference type="STRING" id="1330018.A0A167FI70"/>
<evidence type="ECO:0000313" key="1">
    <source>
        <dbReference type="EMBL" id="KZO89515.1"/>
    </source>
</evidence>
<accession>A0A167FI70</accession>
<dbReference type="Proteomes" id="UP000076738">
    <property type="component" value="Unassembled WGS sequence"/>
</dbReference>
<evidence type="ECO:0000313" key="2">
    <source>
        <dbReference type="Proteomes" id="UP000076738"/>
    </source>
</evidence>
<dbReference type="AlphaFoldDB" id="A0A167FI70"/>
<sequence length="317" mass="35750">MIDFGLRDVIPSDPPMRERLPKMSYEKLLVTEQGAEARAWLREHPAGTAGTPNQRITHLRSVYSRKPREPLPLRSCLSIARSTANFGYPQGAIALPFVCAREWDAFEESAAYFAADKPQGDPLAYQYVQREAKCSFQSFKIFDGRVLQVADPAVDDADRLRNLYTAFIAVFLRHFCGRTSRNGSSTSAPLGRQKPALCANEMAAQTLLSHSNSGYPTHLVQRAMPSHSPHPWVIRAPSNSSSIWESDWRLLNYKGSCALNTAGSWEGFQWRRCPQELGSQLWMITELWQQFAMPYNLDYVKLLILHVSSHSNLVMGT</sequence>
<organism evidence="1 2">
    <name type="scientific">Calocera viscosa (strain TUFC12733)</name>
    <dbReference type="NCBI Taxonomy" id="1330018"/>
    <lineage>
        <taxon>Eukaryota</taxon>
        <taxon>Fungi</taxon>
        <taxon>Dikarya</taxon>
        <taxon>Basidiomycota</taxon>
        <taxon>Agaricomycotina</taxon>
        <taxon>Dacrymycetes</taxon>
        <taxon>Dacrymycetales</taxon>
        <taxon>Dacrymycetaceae</taxon>
        <taxon>Calocera</taxon>
    </lineage>
</organism>
<dbReference type="Gene3D" id="1.20.120.1050">
    <property type="match status" value="1"/>
</dbReference>
<gene>
    <name evidence="1" type="ORF">CALVIDRAFT_532040</name>
</gene>
<name>A0A167FI70_CALVF</name>